<feature type="domain" description="Multidrug resistance protein MdtA-like alpha-helical hairpin" evidence="6">
    <location>
        <begin position="165"/>
        <end position="227"/>
    </location>
</feature>
<evidence type="ECO:0000256" key="3">
    <source>
        <dbReference type="SAM" id="Coils"/>
    </source>
</evidence>
<protein>
    <submittedName>
        <fullName evidence="8">HlyD family secretion protein</fullName>
    </submittedName>
</protein>
<dbReference type="EMBL" id="JACJQH010000028">
    <property type="protein sequence ID" value="MBD2197445.1"/>
    <property type="molecule type" value="Genomic_DNA"/>
</dbReference>
<keyword evidence="5" id="KW-0472">Membrane</keyword>
<reference evidence="8 9" key="1">
    <citation type="journal article" date="2020" name="ISME J.">
        <title>Comparative genomics reveals insights into cyanobacterial evolution and habitat adaptation.</title>
        <authorList>
            <person name="Chen M.Y."/>
            <person name="Teng W.K."/>
            <person name="Zhao L."/>
            <person name="Hu C.X."/>
            <person name="Zhou Y.K."/>
            <person name="Han B.P."/>
            <person name="Song L.R."/>
            <person name="Shu W.S."/>
        </authorList>
    </citation>
    <scope>NUCLEOTIDE SEQUENCE [LARGE SCALE GENOMIC DNA]</scope>
    <source>
        <strain evidence="8 9">FACHB-288</strain>
    </source>
</reference>
<keyword evidence="9" id="KW-1185">Reference proteome</keyword>
<dbReference type="Gene3D" id="2.40.30.170">
    <property type="match status" value="1"/>
</dbReference>
<evidence type="ECO:0000259" key="7">
    <source>
        <dbReference type="Pfam" id="PF25917"/>
    </source>
</evidence>
<dbReference type="Pfam" id="PF25917">
    <property type="entry name" value="BSH_RND"/>
    <property type="match status" value="1"/>
</dbReference>
<dbReference type="PRINTS" id="PR01490">
    <property type="entry name" value="RTXTOXIND"/>
</dbReference>
<organism evidence="8 9">
    <name type="scientific">Calothrix parietina FACHB-288</name>
    <dbReference type="NCBI Taxonomy" id="2692896"/>
    <lineage>
        <taxon>Bacteria</taxon>
        <taxon>Bacillati</taxon>
        <taxon>Cyanobacteriota</taxon>
        <taxon>Cyanophyceae</taxon>
        <taxon>Nostocales</taxon>
        <taxon>Calotrichaceae</taxon>
        <taxon>Calothrix</taxon>
    </lineage>
</organism>
<evidence type="ECO:0000256" key="1">
    <source>
        <dbReference type="ARBA" id="ARBA00004196"/>
    </source>
</evidence>
<gene>
    <name evidence="8" type="ORF">H6G24_18380</name>
</gene>
<dbReference type="Gene3D" id="1.10.287.470">
    <property type="entry name" value="Helix hairpin bin"/>
    <property type="match status" value="1"/>
</dbReference>
<keyword evidence="2 3" id="KW-0175">Coiled coil</keyword>
<keyword evidence="5" id="KW-1133">Transmembrane helix</keyword>
<evidence type="ECO:0000259" key="6">
    <source>
        <dbReference type="Pfam" id="PF25876"/>
    </source>
</evidence>
<name>A0ABR8AD75_9CYAN</name>
<dbReference type="InterPro" id="IPR050465">
    <property type="entry name" value="UPF0194_transport"/>
</dbReference>
<evidence type="ECO:0000256" key="2">
    <source>
        <dbReference type="ARBA" id="ARBA00023054"/>
    </source>
</evidence>
<sequence>MAPPLSPAQEPFDTSATSKGKRKLSPRLLIPLGLLLTGIGVFTSYVITSRSAANTIRVTGRIEGYQTDIGAKVAGRITSVAVREGDTVREKQVIVQLDDAEIQAQLKGASARVDAMQKQEEQARLQISFLHSQIQENQISLKQAVEDAKGRILQAESSVASSQAQLSQAIANVEQAKSELKLAQMNRDRYIKLVKQGAITRQQFDQAQANLESALANLKSRQAAVTSYQKLVNSAQGQLTQAKSVGYNSSIRNVQLNASKTQLAQTQLKLSTAQADVLNAKAAVEEIKAKIANLTVTSPINGVVVSRSVEPGVVVSTGKTLLTLIDPNTVYLRAFIPQGMIGKVRVGQPAKIFLDSAIKQPLTAKIAAIDTQASFTPENIYFQQDRVKQVFGVKITIDNPAGFAKPGMPADAEIDLTAN</sequence>
<dbReference type="InterPro" id="IPR058624">
    <property type="entry name" value="MdtA-like_HH"/>
</dbReference>
<feature type="transmembrane region" description="Helical" evidence="5">
    <location>
        <begin position="28"/>
        <end position="47"/>
    </location>
</feature>
<dbReference type="InterPro" id="IPR058625">
    <property type="entry name" value="MdtA-like_BSH"/>
</dbReference>
<dbReference type="PANTHER" id="PTHR32347">
    <property type="entry name" value="EFFLUX SYSTEM COMPONENT YKNX-RELATED"/>
    <property type="match status" value="1"/>
</dbReference>
<dbReference type="SUPFAM" id="SSF111369">
    <property type="entry name" value="HlyD-like secretion proteins"/>
    <property type="match status" value="3"/>
</dbReference>
<feature type="coiled-coil region" evidence="3">
    <location>
        <begin position="159"/>
        <end position="221"/>
    </location>
</feature>
<keyword evidence="5" id="KW-0812">Transmembrane</keyword>
<evidence type="ECO:0000256" key="5">
    <source>
        <dbReference type="SAM" id="Phobius"/>
    </source>
</evidence>
<dbReference type="Gene3D" id="2.40.50.100">
    <property type="match status" value="1"/>
</dbReference>
<feature type="domain" description="Multidrug resistance protein MdtA-like barrel-sandwich hybrid" evidence="7">
    <location>
        <begin position="67"/>
        <end position="323"/>
    </location>
</feature>
<feature type="region of interest" description="Disordered" evidence="4">
    <location>
        <begin position="1"/>
        <end position="20"/>
    </location>
</feature>
<evidence type="ECO:0000313" key="8">
    <source>
        <dbReference type="EMBL" id="MBD2197445.1"/>
    </source>
</evidence>
<accession>A0ABR8AD75</accession>
<dbReference type="PANTHER" id="PTHR32347:SF23">
    <property type="entry name" value="BLL5650 PROTEIN"/>
    <property type="match status" value="1"/>
</dbReference>
<comment type="caution">
    <text evidence="8">The sequence shown here is derived from an EMBL/GenBank/DDBJ whole genome shotgun (WGS) entry which is preliminary data.</text>
</comment>
<proteinExistence type="predicted"/>
<dbReference type="Pfam" id="PF25876">
    <property type="entry name" value="HH_MFP_RND"/>
    <property type="match status" value="1"/>
</dbReference>
<dbReference type="Proteomes" id="UP000658514">
    <property type="component" value="Unassembled WGS sequence"/>
</dbReference>
<dbReference type="RefSeq" id="WP_190544488.1">
    <property type="nucleotide sequence ID" value="NZ_CAWPNO010000060.1"/>
</dbReference>
<comment type="subcellular location">
    <subcellularLocation>
        <location evidence="1">Cell envelope</location>
    </subcellularLocation>
</comment>
<evidence type="ECO:0000313" key="9">
    <source>
        <dbReference type="Proteomes" id="UP000658514"/>
    </source>
</evidence>
<evidence type="ECO:0000256" key="4">
    <source>
        <dbReference type="SAM" id="MobiDB-lite"/>
    </source>
</evidence>